<accession>A0A930YI72</accession>
<dbReference type="InterPro" id="IPR036291">
    <property type="entry name" value="NAD(P)-bd_dom_sf"/>
</dbReference>
<evidence type="ECO:0000256" key="2">
    <source>
        <dbReference type="ARBA" id="ARBA00023002"/>
    </source>
</evidence>
<gene>
    <name evidence="3" type="ORF">ISU10_08415</name>
</gene>
<keyword evidence="4" id="KW-1185">Reference proteome</keyword>
<dbReference type="RefSeq" id="WP_194695939.1">
    <property type="nucleotide sequence ID" value="NZ_JADKPO010000009.1"/>
</dbReference>
<evidence type="ECO:0000313" key="4">
    <source>
        <dbReference type="Proteomes" id="UP000660668"/>
    </source>
</evidence>
<dbReference type="PRINTS" id="PR00081">
    <property type="entry name" value="GDHRDH"/>
</dbReference>
<comment type="similarity">
    <text evidence="1">Belongs to the short-chain dehydrogenases/reductases (SDR) family.</text>
</comment>
<dbReference type="AlphaFoldDB" id="A0A930YI72"/>
<dbReference type="EMBL" id="JADKPO010000009">
    <property type="protein sequence ID" value="MBF4767788.1"/>
    <property type="molecule type" value="Genomic_DNA"/>
</dbReference>
<dbReference type="PANTHER" id="PTHR43477:SF1">
    <property type="entry name" value="DIHYDROANTICAPSIN 7-DEHYDROGENASE"/>
    <property type="match status" value="1"/>
</dbReference>
<dbReference type="Gene3D" id="3.40.50.720">
    <property type="entry name" value="NAD(P)-binding Rossmann-like Domain"/>
    <property type="match status" value="1"/>
</dbReference>
<keyword evidence="2" id="KW-0560">Oxidoreductase</keyword>
<evidence type="ECO:0000256" key="1">
    <source>
        <dbReference type="ARBA" id="ARBA00006484"/>
    </source>
</evidence>
<proteinExistence type="inferred from homology"/>
<dbReference type="GO" id="GO:0016491">
    <property type="term" value="F:oxidoreductase activity"/>
    <property type="evidence" value="ECO:0007669"/>
    <property type="project" value="UniProtKB-KW"/>
</dbReference>
<dbReference type="PANTHER" id="PTHR43477">
    <property type="entry name" value="DIHYDROANTICAPSIN 7-DEHYDROGENASE"/>
    <property type="match status" value="1"/>
</dbReference>
<dbReference type="InterPro" id="IPR002347">
    <property type="entry name" value="SDR_fam"/>
</dbReference>
<comment type="caution">
    <text evidence="3">The sequence shown here is derived from an EMBL/GenBank/DDBJ whole genome shotgun (WGS) entry which is preliminary data.</text>
</comment>
<dbReference type="InterPro" id="IPR051122">
    <property type="entry name" value="SDR_DHRS6-like"/>
</dbReference>
<dbReference type="Proteomes" id="UP000660668">
    <property type="component" value="Unassembled WGS sequence"/>
</dbReference>
<reference evidence="3" key="1">
    <citation type="submission" date="2020-11" db="EMBL/GenBank/DDBJ databases">
        <title>Nocardioides cynanchi sp. nov., isolated from soil of rhizosphere of Cynanchum wilfordii.</title>
        <authorList>
            <person name="Lee J.-S."/>
            <person name="Suh M.K."/>
            <person name="Kim J.-S."/>
        </authorList>
    </citation>
    <scope>NUCLEOTIDE SEQUENCE</scope>
    <source>
        <strain evidence="3">KCTC 19276</strain>
    </source>
</reference>
<protein>
    <submittedName>
        <fullName evidence="3">SDR family oxidoreductase</fullName>
    </submittedName>
</protein>
<dbReference type="Pfam" id="PF13561">
    <property type="entry name" value="adh_short_C2"/>
    <property type="match status" value="1"/>
</dbReference>
<organism evidence="3 4">
    <name type="scientific">Nocardioides agariphilus</name>
    <dbReference type="NCBI Taxonomy" id="433664"/>
    <lineage>
        <taxon>Bacteria</taxon>
        <taxon>Bacillati</taxon>
        <taxon>Actinomycetota</taxon>
        <taxon>Actinomycetes</taxon>
        <taxon>Propionibacteriales</taxon>
        <taxon>Nocardioidaceae</taxon>
        <taxon>Nocardioides</taxon>
    </lineage>
</organism>
<sequence>MSEDAVVVGATGTLGSALVRRLASRGLRVVAVARSEESLSTMADSIDGEVAPCPADIASNDAIAAIQGALSGQVRIAVLAAGLPVRGSVATIDADLLAVGAQVKMGGIVRLLQAVRPSLGPGSRFVAVAGTLGLEPGRDEAGPGGINAGLINLMKQISQHHGPDGVTVHTVVPGPMDTPRLRTIAGTIAAERGTTVEEVWQEYGAKVSLGRLPRVDEVVWAIENLLAPEADVMHGTVLHLDAGGLRSPH</sequence>
<evidence type="ECO:0000313" key="3">
    <source>
        <dbReference type="EMBL" id="MBF4767788.1"/>
    </source>
</evidence>
<name>A0A930YI72_9ACTN</name>
<dbReference type="SUPFAM" id="SSF51735">
    <property type="entry name" value="NAD(P)-binding Rossmann-fold domains"/>
    <property type="match status" value="1"/>
</dbReference>